<evidence type="ECO:0000313" key="6">
    <source>
        <dbReference type="Proteomes" id="UP000020561"/>
    </source>
</evidence>
<dbReference type="PANTHER" id="PTHR43775:SF37">
    <property type="entry name" value="SI:DKEY-61P9.11"/>
    <property type="match status" value="1"/>
</dbReference>
<gene>
    <name evidence="5" type="ORF">I545_7039</name>
</gene>
<dbReference type="Pfam" id="PF00109">
    <property type="entry name" value="ketoacyl-synt"/>
    <property type="match status" value="1"/>
</dbReference>
<evidence type="ECO:0000256" key="1">
    <source>
        <dbReference type="ARBA" id="ARBA00022450"/>
    </source>
</evidence>
<feature type="non-terminal residue" evidence="5">
    <location>
        <position position="1"/>
    </location>
</feature>
<dbReference type="GO" id="GO:0005737">
    <property type="term" value="C:cytoplasm"/>
    <property type="evidence" value="ECO:0007669"/>
    <property type="project" value="TreeGrafter"/>
</dbReference>
<evidence type="ECO:0000256" key="3">
    <source>
        <dbReference type="ARBA" id="ARBA00023268"/>
    </source>
</evidence>
<evidence type="ECO:0000259" key="4">
    <source>
        <dbReference type="PROSITE" id="PS52004"/>
    </source>
</evidence>
<dbReference type="PATRIC" id="fig|1299326.3.peg.6747"/>
<keyword evidence="3" id="KW-0511">Multifunctional enzyme</keyword>
<dbReference type="GO" id="GO:0006633">
    <property type="term" value="P:fatty acid biosynthetic process"/>
    <property type="evidence" value="ECO:0007669"/>
    <property type="project" value="TreeGrafter"/>
</dbReference>
<dbReference type="Proteomes" id="UP000020561">
    <property type="component" value="Unassembled WGS sequence"/>
</dbReference>
<name>X7XND2_MYCKA</name>
<dbReference type="SUPFAM" id="SSF53901">
    <property type="entry name" value="Thiolase-like"/>
    <property type="match status" value="1"/>
</dbReference>
<dbReference type="GO" id="GO:0005886">
    <property type="term" value="C:plasma membrane"/>
    <property type="evidence" value="ECO:0007669"/>
    <property type="project" value="TreeGrafter"/>
</dbReference>
<keyword evidence="2" id="KW-0597">Phosphoprotein</keyword>
<protein>
    <submittedName>
        <fullName evidence="5">Beta-ketoacyl synthase, N-terminal domain protein</fullName>
    </submittedName>
</protein>
<dbReference type="InterPro" id="IPR020841">
    <property type="entry name" value="PKS_Beta-ketoAc_synthase_dom"/>
</dbReference>
<dbReference type="GO" id="GO:0071770">
    <property type="term" value="P:DIM/DIP cell wall layer assembly"/>
    <property type="evidence" value="ECO:0007669"/>
    <property type="project" value="TreeGrafter"/>
</dbReference>
<organism evidence="5 6">
    <name type="scientific">Mycobacterium kansasii 662</name>
    <dbReference type="NCBI Taxonomy" id="1299326"/>
    <lineage>
        <taxon>Bacteria</taxon>
        <taxon>Bacillati</taxon>
        <taxon>Actinomycetota</taxon>
        <taxon>Actinomycetes</taxon>
        <taxon>Mycobacteriales</taxon>
        <taxon>Mycobacteriaceae</taxon>
        <taxon>Mycobacterium</taxon>
    </lineage>
</organism>
<comment type="caution">
    <text evidence="5">The sequence shown here is derived from an EMBL/GenBank/DDBJ whole genome shotgun (WGS) entry which is preliminary data.</text>
</comment>
<evidence type="ECO:0000313" key="5">
    <source>
        <dbReference type="EMBL" id="ETZ96313.1"/>
    </source>
</evidence>
<keyword evidence="1" id="KW-0596">Phosphopantetheine</keyword>
<dbReference type="GO" id="GO:0004312">
    <property type="term" value="F:fatty acid synthase activity"/>
    <property type="evidence" value="ECO:0007669"/>
    <property type="project" value="TreeGrafter"/>
</dbReference>
<dbReference type="InterPro" id="IPR016039">
    <property type="entry name" value="Thiolase-like"/>
</dbReference>
<dbReference type="PROSITE" id="PS52004">
    <property type="entry name" value="KS3_2"/>
    <property type="match status" value="1"/>
</dbReference>
<evidence type="ECO:0000256" key="2">
    <source>
        <dbReference type="ARBA" id="ARBA00022553"/>
    </source>
</evidence>
<sequence>ATFDAAADGFVRGEGAGVVVLKRLTDAVRDGDRVLAVVRGSAVNQDGRSNGVDCAEYRGPVRRDRRCAAIR</sequence>
<dbReference type="Gene3D" id="3.40.47.10">
    <property type="match status" value="1"/>
</dbReference>
<proteinExistence type="predicted"/>
<reference evidence="5 6" key="1">
    <citation type="submission" date="2013-12" db="EMBL/GenBank/DDBJ databases">
        <authorList>
            <person name="Brown-Elliot B."/>
            <person name="Wallace R."/>
            <person name="Lenaerts A."/>
            <person name="Ordway D."/>
            <person name="DeGroote M.A."/>
            <person name="Parker T."/>
            <person name="Sizemore C."/>
            <person name="Tallon L.J."/>
            <person name="Sadzewicz L.K."/>
            <person name="Sengamalay N."/>
            <person name="Fraser C.M."/>
            <person name="Hine E."/>
            <person name="Shefchek K.A."/>
            <person name="Das S.P."/>
            <person name="Tettelin H."/>
        </authorList>
    </citation>
    <scope>NUCLEOTIDE SEQUENCE [LARGE SCALE GENOMIC DNA]</scope>
    <source>
        <strain evidence="5 6">662</strain>
    </source>
</reference>
<accession>X7XND2</accession>
<dbReference type="EMBL" id="JAOA01000052">
    <property type="protein sequence ID" value="ETZ96313.1"/>
    <property type="molecule type" value="Genomic_DNA"/>
</dbReference>
<dbReference type="AlphaFoldDB" id="X7XND2"/>
<dbReference type="InterPro" id="IPR014030">
    <property type="entry name" value="Ketoacyl_synth_N"/>
</dbReference>
<dbReference type="InterPro" id="IPR050091">
    <property type="entry name" value="PKS_NRPS_Biosynth_Enz"/>
</dbReference>
<dbReference type="PANTHER" id="PTHR43775">
    <property type="entry name" value="FATTY ACID SYNTHASE"/>
    <property type="match status" value="1"/>
</dbReference>
<feature type="domain" description="Ketosynthase family 3 (KS3)" evidence="4">
    <location>
        <begin position="1"/>
        <end position="71"/>
    </location>
</feature>